<organism evidence="1 2">
    <name type="scientific">Candidatus Prevotella avicola</name>
    <dbReference type="NCBI Taxonomy" id="2838738"/>
    <lineage>
        <taxon>Bacteria</taxon>
        <taxon>Pseudomonadati</taxon>
        <taxon>Bacteroidota</taxon>
        <taxon>Bacteroidia</taxon>
        <taxon>Bacteroidales</taxon>
        <taxon>Prevotellaceae</taxon>
        <taxon>Prevotella</taxon>
    </lineage>
</organism>
<name>A0A9D2JVZ6_9BACT</name>
<dbReference type="Pfam" id="PF19555">
    <property type="entry name" value="DUF6078"/>
    <property type="match status" value="1"/>
</dbReference>
<dbReference type="AlphaFoldDB" id="A0A9D2JVZ6"/>
<dbReference type="InterPro" id="IPR045724">
    <property type="entry name" value="DUF6078"/>
</dbReference>
<sequence length="157" mass="17953">MNDKNDYKDHGQEAVNFYELAPSGYSLCLRPECASAHSCLRHLAGSGLTTSRYVVEVVNPLLASPEGEGKCPFFRPSGKVRVAYGFKQAMALVPHGNARAVRYALQARMCERDFYYLRRGDKPIYPEAQRWIAAELARAGAPEPIEFDRYEWRYDWR</sequence>
<evidence type="ECO:0000313" key="2">
    <source>
        <dbReference type="Proteomes" id="UP000824055"/>
    </source>
</evidence>
<comment type="caution">
    <text evidence="1">The sequence shown here is derived from an EMBL/GenBank/DDBJ whole genome shotgun (WGS) entry which is preliminary data.</text>
</comment>
<proteinExistence type="predicted"/>
<dbReference type="EMBL" id="DXBE01000052">
    <property type="protein sequence ID" value="HIZ69650.1"/>
    <property type="molecule type" value="Genomic_DNA"/>
</dbReference>
<accession>A0A9D2JVZ6</accession>
<gene>
    <name evidence="1" type="ORF">H9966_07210</name>
</gene>
<protein>
    <submittedName>
        <fullName evidence="1">Uncharacterized protein</fullName>
    </submittedName>
</protein>
<reference evidence="1" key="1">
    <citation type="journal article" date="2021" name="PeerJ">
        <title>Extensive microbial diversity within the chicken gut microbiome revealed by metagenomics and culture.</title>
        <authorList>
            <person name="Gilroy R."/>
            <person name="Ravi A."/>
            <person name="Getino M."/>
            <person name="Pursley I."/>
            <person name="Horton D.L."/>
            <person name="Alikhan N.F."/>
            <person name="Baker D."/>
            <person name="Gharbi K."/>
            <person name="Hall N."/>
            <person name="Watson M."/>
            <person name="Adriaenssens E.M."/>
            <person name="Foster-Nyarko E."/>
            <person name="Jarju S."/>
            <person name="Secka A."/>
            <person name="Antonio M."/>
            <person name="Oren A."/>
            <person name="Chaudhuri R.R."/>
            <person name="La Ragione R."/>
            <person name="Hildebrand F."/>
            <person name="Pallen M.J."/>
        </authorList>
    </citation>
    <scope>NUCLEOTIDE SEQUENCE</scope>
    <source>
        <strain evidence="1">ChiHecec3B27-8219</strain>
    </source>
</reference>
<reference evidence="1" key="2">
    <citation type="submission" date="2021-04" db="EMBL/GenBank/DDBJ databases">
        <authorList>
            <person name="Gilroy R."/>
        </authorList>
    </citation>
    <scope>NUCLEOTIDE SEQUENCE</scope>
    <source>
        <strain evidence="1">ChiHecec3B27-8219</strain>
    </source>
</reference>
<dbReference type="Proteomes" id="UP000824055">
    <property type="component" value="Unassembled WGS sequence"/>
</dbReference>
<evidence type="ECO:0000313" key="1">
    <source>
        <dbReference type="EMBL" id="HIZ69650.1"/>
    </source>
</evidence>